<organism evidence="2 3">
    <name type="scientific">Geobacillus icigianus</name>
    <dbReference type="NCBI Taxonomy" id="1430331"/>
    <lineage>
        <taxon>Bacteria</taxon>
        <taxon>Bacillati</taxon>
        <taxon>Bacillota</taxon>
        <taxon>Bacilli</taxon>
        <taxon>Bacillales</taxon>
        <taxon>Anoxybacillaceae</taxon>
        <taxon>Geobacillus</taxon>
    </lineage>
</organism>
<comment type="caution">
    <text evidence="2">The sequence shown here is derived from an EMBL/GenBank/DDBJ whole genome shotgun (WGS) entry which is preliminary data.</text>
</comment>
<sequence length="95" mass="11121">MRGGHERIFTTMLHGAVSLTDNNLFLQSEFKDGEDLLSYSFTSYPYDRIQSFLDDKVTLQKIAENGRKKVIEKHTWLARAKKIIETVIYHKHFMA</sequence>
<gene>
    <name evidence="2" type="ORF">EP10_001893</name>
</gene>
<keyword evidence="3" id="KW-1185">Reference proteome</keyword>
<dbReference type="InterPro" id="IPR055259">
    <property type="entry name" value="YkvP/CgeB_Glyco_trans-like"/>
</dbReference>
<dbReference type="RefSeq" id="WP_255358723.1">
    <property type="nucleotide sequence ID" value="NZ_JPYA02000002.1"/>
</dbReference>
<protein>
    <recommendedName>
        <fullName evidence="1">Spore protein YkvP/CgeB glycosyl transferase-like domain-containing protein</fullName>
    </recommendedName>
</protein>
<dbReference type="Proteomes" id="UP000029267">
    <property type="component" value="Unassembled WGS sequence"/>
</dbReference>
<accession>A0ABU6BGV8</accession>
<evidence type="ECO:0000313" key="2">
    <source>
        <dbReference type="EMBL" id="MEB3751052.1"/>
    </source>
</evidence>
<proteinExistence type="predicted"/>
<dbReference type="EMBL" id="JPYA02000002">
    <property type="protein sequence ID" value="MEB3751052.1"/>
    <property type="molecule type" value="Genomic_DNA"/>
</dbReference>
<name>A0ABU6BGV8_9BACL</name>
<dbReference type="Pfam" id="PF13524">
    <property type="entry name" value="Glyco_trans_1_2"/>
    <property type="match status" value="1"/>
</dbReference>
<evidence type="ECO:0000259" key="1">
    <source>
        <dbReference type="Pfam" id="PF13524"/>
    </source>
</evidence>
<feature type="domain" description="Spore protein YkvP/CgeB glycosyl transferase-like" evidence="1">
    <location>
        <begin position="6"/>
        <end position="84"/>
    </location>
</feature>
<reference evidence="2 3" key="1">
    <citation type="journal article" date="2014" name="Genome Announc.">
        <title>Draft Genome Sequence of Geobacillus icigianus Strain G1w1T Isolated from Hot Springs in the Valley of Geysers, Kamchatka (Russian Federation).</title>
        <authorList>
            <person name="Bryanskaya A.V."/>
            <person name="Rozanov A.S."/>
            <person name="Logacheva M.D."/>
            <person name="Kotenko A.V."/>
            <person name="Peltek S.E."/>
        </authorList>
    </citation>
    <scope>NUCLEOTIDE SEQUENCE [LARGE SCALE GENOMIC DNA]</scope>
    <source>
        <strain evidence="2 3">G1w1</strain>
    </source>
</reference>
<evidence type="ECO:0000313" key="3">
    <source>
        <dbReference type="Proteomes" id="UP000029267"/>
    </source>
</evidence>